<evidence type="ECO:0000313" key="1">
    <source>
        <dbReference type="EMBL" id="AEB10617.1"/>
    </source>
</evidence>
<protein>
    <submittedName>
        <fullName evidence="1">Uncharacterized protein</fullName>
    </submittedName>
</protein>
<keyword evidence="2" id="KW-1185">Reference proteome</keyword>
<organism evidence="1 2">
    <name type="scientific">Desulfobacca acetoxidans (strain ATCC 700848 / DSM 11109 / ASRB2)</name>
    <dbReference type="NCBI Taxonomy" id="880072"/>
    <lineage>
        <taxon>Bacteria</taxon>
        <taxon>Pseudomonadati</taxon>
        <taxon>Thermodesulfobacteriota</taxon>
        <taxon>Desulfobaccia</taxon>
        <taxon>Desulfobaccales</taxon>
        <taxon>Desulfobaccaceae</taxon>
        <taxon>Desulfobacca</taxon>
    </lineage>
</organism>
<evidence type="ECO:0000313" key="2">
    <source>
        <dbReference type="Proteomes" id="UP000000483"/>
    </source>
</evidence>
<dbReference type="HOGENOM" id="CLU_2769032_0_0_7"/>
<sequence length="69" mass="7401">MAINPKVGAVIAAAVQAYIQDEEAWLASQAAAPAMVAAPVPSTTHNIWGLAGRQHGMQMRYLIQRRSLT</sequence>
<dbReference type="KEGG" id="dao:Desac_2815"/>
<dbReference type="AlphaFoldDB" id="F2NIS3"/>
<dbReference type="STRING" id="880072.Desac_2815"/>
<proteinExistence type="predicted"/>
<dbReference type="RefSeq" id="WP_013707726.1">
    <property type="nucleotide sequence ID" value="NC_015388.1"/>
</dbReference>
<accession>F2NIS3</accession>
<reference evidence="1 2" key="1">
    <citation type="journal article" date="2011" name="Stand. Genomic Sci.">
        <title>Complete genome sequence of the acetate-degrading sulfate reducer Desulfobacca acetoxidans type strain (ASRB2).</title>
        <authorList>
            <person name="Goker M."/>
            <person name="Teshima H."/>
            <person name="Lapidus A."/>
            <person name="Nolan M."/>
            <person name="Lucas S."/>
            <person name="Hammon N."/>
            <person name="Deshpande S."/>
            <person name="Cheng J.F."/>
            <person name="Tapia R."/>
            <person name="Han C."/>
            <person name="Goodwin L."/>
            <person name="Pitluck S."/>
            <person name="Huntemann M."/>
            <person name="Liolios K."/>
            <person name="Ivanova N."/>
            <person name="Pagani I."/>
            <person name="Mavromatis K."/>
            <person name="Ovchinikova G."/>
            <person name="Pati A."/>
            <person name="Chen A."/>
            <person name="Palaniappan K."/>
            <person name="Land M."/>
            <person name="Hauser L."/>
            <person name="Brambilla E.M."/>
            <person name="Rohde M."/>
            <person name="Spring S."/>
            <person name="Detter J.C."/>
            <person name="Woyke T."/>
            <person name="Bristow J."/>
            <person name="Eisen J.A."/>
            <person name="Markowitz V."/>
            <person name="Hugenholtz P."/>
            <person name="Kyrpides N.C."/>
            <person name="Klenk H.P."/>
        </authorList>
    </citation>
    <scope>NUCLEOTIDE SEQUENCE [LARGE SCALE GENOMIC DNA]</scope>
    <source>
        <strain evidence="2">ATCC 700848 / DSM 11109 / ASRB2</strain>
    </source>
</reference>
<name>F2NIS3_DESAR</name>
<dbReference type="Proteomes" id="UP000000483">
    <property type="component" value="Chromosome"/>
</dbReference>
<reference evidence="2" key="2">
    <citation type="submission" date="2011-03" db="EMBL/GenBank/DDBJ databases">
        <title>The complete genome of Desulfobacca acetoxidans DSM 11109.</title>
        <authorList>
            <consortium name="US DOE Joint Genome Institute (JGI-PGF)"/>
            <person name="Lucas S."/>
            <person name="Copeland A."/>
            <person name="Lapidus A."/>
            <person name="Bruce D."/>
            <person name="Goodwin L."/>
            <person name="Pitluck S."/>
            <person name="Peters L."/>
            <person name="Kyrpides N."/>
            <person name="Mavromatis K."/>
            <person name="Ivanova N."/>
            <person name="Ovchinnikova G."/>
            <person name="Teshima H."/>
            <person name="Detter J.C."/>
            <person name="Han C."/>
            <person name="Land M."/>
            <person name="Hauser L."/>
            <person name="Markowitz V."/>
            <person name="Cheng J.-F."/>
            <person name="Hugenholtz P."/>
            <person name="Woyke T."/>
            <person name="Wu D."/>
            <person name="Spring S."/>
            <person name="Schueler E."/>
            <person name="Brambilla E."/>
            <person name="Klenk H.-P."/>
            <person name="Eisen J.A."/>
        </authorList>
    </citation>
    <scope>NUCLEOTIDE SEQUENCE [LARGE SCALE GENOMIC DNA]</scope>
    <source>
        <strain evidence="2">ATCC 700848 / DSM 11109 / ASRB2</strain>
    </source>
</reference>
<gene>
    <name evidence="1" type="ordered locus">Desac_2815</name>
</gene>
<dbReference type="EMBL" id="CP002629">
    <property type="protein sequence ID" value="AEB10617.1"/>
    <property type="molecule type" value="Genomic_DNA"/>
</dbReference>